<evidence type="ECO:0000313" key="1">
    <source>
        <dbReference type="EMBL" id="OAQ34383.1"/>
    </source>
</evidence>
<dbReference type="PANTHER" id="PTHR36182:SF2">
    <property type="entry name" value="LYTIC POLYSACCHARIDE MONOOXYGENASE"/>
    <property type="match status" value="1"/>
</dbReference>
<feature type="non-terminal residue" evidence="1">
    <location>
        <position position="106"/>
    </location>
</feature>
<dbReference type="GO" id="GO:0004497">
    <property type="term" value="F:monooxygenase activity"/>
    <property type="evidence" value="ECO:0007669"/>
    <property type="project" value="UniProtKB-KW"/>
</dbReference>
<dbReference type="AlphaFoldDB" id="A0A197KB26"/>
<name>A0A197KB26_9FUNG</name>
<keyword evidence="1" id="KW-0560">Oxidoreductase</keyword>
<feature type="non-terminal residue" evidence="1">
    <location>
        <position position="1"/>
    </location>
</feature>
<protein>
    <submittedName>
        <fullName evidence="1">Lytic polysaccharide monooxygenase</fullName>
    </submittedName>
</protein>
<dbReference type="Gene3D" id="2.70.50.70">
    <property type="match status" value="1"/>
</dbReference>
<proteinExistence type="predicted"/>
<dbReference type="OrthoDB" id="2342176at2759"/>
<reference evidence="1 2" key="1">
    <citation type="submission" date="2016-05" db="EMBL/GenBank/DDBJ databases">
        <title>Genome sequencing reveals origins of a unique bacterial endosymbiosis in the earliest lineages of terrestrial Fungi.</title>
        <authorList>
            <consortium name="DOE Joint Genome Institute"/>
            <person name="Uehling J."/>
            <person name="Gryganskyi A."/>
            <person name="Hameed K."/>
            <person name="Tschaplinski T."/>
            <person name="Misztal P."/>
            <person name="Wu S."/>
            <person name="Desiro A."/>
            <person name="Vande Pol N."/>
            <person name="Du Z.-Y."/>
            <person name="Zienkiewicz A."/>
            <person name="Zienkiewicz K."/>
            <person name="Morin E."/>
            <person name="Tisserant E."/>
            <person name="Splivallo R."/>
            <person name="Hainaut M."/>
            <person name="Henrissat B."/>
            <person name="Ohm R."/>
            <person name="Kuo A."/>
            <person name="Yan J."/>
            <person name="Lipzen A."/>
            <person name="Nolan M."/>
            <person name="Labutti K."/>
            <person name="Barry K."/>
            <person name="Goldstein A."/>
            <person name="Labbe J."/>
            <person name="Schadt C."/>
            <person name="Tuskan G."/>
            <person name="Grigoriev I."/>
            <person name="Martin F."/>
            <person name="Vilgalys R."/>
            <person name="Bonito G."/>
        </authorList>
    </citation>
    <scope>NUCLEOTIDE SEQUENCE [LARGE SCALE GENOMIC DNA]</scope>
    <source>
        <strain evidence="1 2">AG-77</strain>
    </source>
</reference>
<gene>
    <name evidence="1" type="ORF">K457DRAFT_50239</name>
</gene>
<accession>A0A197KB26</accession>
<dbReference type="PANTHER" id="PTHR36182">
    <property type="entry name" value="PROTEIN, PUTATIVE (AFU_ORTHOLOGUE AFUA_6G10930)-RELATED"/>
    <property type="match status" value="1"/>
</dbReference>
<keyword evidence="1" id="KW-0503">Monooxygenase</keyword>
<organism evidence="1 2">
    <name type="scientific">Linnemannia elongata AG-77</name>
    <dbReference type="NCBI Taxonomy" id="1314771"/>
    <lineage>
        <taxon>Eukaryota</taxon>
        <taxon>Fungi</taxon>
        <taxon>Fungi incertae sedis</taxon>
        <taxon>Mucoromycota</taxon>
        <taxon>Mortierellomycotina</taxon>
        <taxon>Mortierellomycetes</taxon>
        <taxon>Mortierellales</taxon>
        <taxon>Mortierellaceae</taxon>
        <taxon>Linnemannia</taxon>
    </lineage>
</organism>
<evidence type="ECO:0000313" key="2">
    <source>
        <dbReference type="Proteomes" id="UP000078512"/>
    </source>
</evidence>
<dbReference type="EMBL" id="KV442017">
    <property type="protein sequence ID" value="OAQ34383.1"/>
    <property type="molecule type" value="Genomic_DNA"/>
</dbReference>
<dbReference type="STRING" id="1314771.A0A197KB26"/>
<keyword evidence="2" id="KW-1185">Reference proteome</keyword>
<dbReference type="Proteomes" id="UP000078512">
    <property type="component" value="Unassembled WGS sequence"/>
</dbReference>
<sequence>PFSSRTIYKAGDTIQTAYSIGSSHGGGHCQWALSYDGEKTWVVIKTMIRTCLQGAPETQPNYRIPVPLPMDLPSGNVTFMWLWYNAIGQRELYSNCADIRIEGRDG</sequence>